<dbReference type="Pfam" id="PF16262">
    <property type="entry name" value="DUF4916"/>
    <property type="match status" value="1"/>
</dbReference>
<accession>A0ABT6ZEW3</accession>
<gene>
    <name evidence="2" type="ORF">QNI14_08275</name>
</gene>
<sequence length="169" mass="18922">MTFLPDDLYAQIEQSMPIACVDFIPVRTTPDGTTEIGLILRDSPFGQVWCHLGGRVNRGETIVQALRRHARDTLDVDLAIEPNAQPDYVYEWFPPNIAPTDGTVYGDDPRKHAIGLSYAVELIGTPAPRNEAHDFEWFTANELPSMWPGSATLVLKLIGLESNWRFAIE</sequence>
<name>A0ABT6ZEW3_9MICO</name>
<evidence type="ECO:0000259" key="1">
    <source>
        <dbReference type="PROSITE" id="PS51462"/>
    </source>
</evidence>
<evidence type="ECO:0000313" key="2">
    <source>
        <dbReference type="EMBL" id="MDJ1114448.1"/>
    </source>
</evidence>
<dbReference type="Proteomes" id="UP001321481">
    <property type="component" value="Unassembled WGS sequence"/>
</dbReference>
<comment type="caution">
    <text evidence="2">The sequence shown here is derived from an EMBL/GenBank/DDBJ whole genome shotgun (WGS) entry which is preliminary data.</text>
</comment>
<dbReference type="PROSITE" id="PS51462">
    <property type="entry name" value="NUDIX"/>
    <property type="match status" value="1"/>
</dbReference>
<feature type="domain" description="Nudix hydrolase" evidence="1">
    <location>
        <begin position="16"/>
        <end position="161"/>
    </location>
</feature>
<reference evidence="2 3" key="1">
    <citation type="submission" date="2023-05" db="EMBL/GenBank/DDBJ databases">
        <title>Microbacterium dauci sp.nov., Isolated from Carrot Rhizosphere Soil.</title>
        <authorList>
            <person name="Xiao Z."/>
            <person name="Zheng J."/>
        </authorList>
    </citation>
    <scope>NUCLEOTIDE SEQUENCE [LARGE SCALE GENOMIC DNA]</scope>
    <source>
        <strain evidence="2 3">LX3-4</strain>
    </source>
</reference>
<dbReference type="RefSeq" id="WP_283716066.1">
    <property type="nucleotide sequence ID" value="NZ_JASJND010000005.1"/>
</dbReference>
<dbReference type="SUPFAM" id="SSF55811">
    <property type="entry name" value="Nudix"/>
    <property type="match status" value="1"/>
</dbReference>
<dbReference type="Gene3D" id="3.90.79.10">
    <property type="entry name" value="Nucleoside Triphosphate Pyrophosphohydrolase"/>
    <property type="match status" value="1"/>
</dbReference>
<dbReference type="InterPro" id="IPR032582">
    <property type="entry name" value="DUF4916"/>
</dbReference>
<protein>
    <submittedName>
        <fullName evidence="2">DUF4916 domain-containing protein</fullName>
    </submittedName>
</protein>
<dbReference type="InterPro" id="IPR000086">
    <property type="entry name" value="NUDIX_hydrolase_dom"/>
</dbReference>
<dbReference type="EMBL" id="JASJND010000005">
    <property type="protein sequence ID" value="MDJ1114448.1"/>
    <property type="molecule type" value="Genomic_DNA"/>
</dbReference>
<keyword evidence="3" id="KW-1185">Reference proteome</keyword>
<evidence type="ECO:0000313" key="3">
    <source>
        <dbReference type="Proteomes" id="UP001321481"/>
    </source>
</evidence>
<dbReference type="InterPro" id="IPR015797">
    <property type="entry name" value="NUDIX_hydrolase-like_dom_sf"/>
</dbReference>
<organism evidence="2 3">
    <name type="scientific">Microbacterium dauci</name>
    <dbReference type="NCBI Taxonomy" id="3048008"/>
    <lineage>
        <taxon>Bacteria</taxon>
        <taxon>Bacillati</taxon>
        <taxon>Actinomycetota</taxon>
        <taxon>Actinomycetes</taxon>
        <taxon>Micrococcales</taxon>
        <taxon>Microbacteriaceae</taxon>
        <taxon>Microbacterium</taxon>
    </lineage>
</organism>
<proteinExistence type="predicted"/>